<evidence type="ECO:0000256" key="8">
    <source>
        <dbReference type="ARBA" id="ARBA00022989"/>
    </source>
</evidence>
<keyword evidence="6 15" id="KW-0067">ATP-binding</keyword>
<reference evidence="15 16" key="1">
    <citation type="submission" date="2017-07" db="EMBL/GenBank/DDBJ databases">
        <title>Elstera cyanobacteriorum sp. nov., a novel bacterium isolated from cyanobacterial aggregates in a eutrophic lake.</title>
        <authorList>
            <person name="Cai H."/>
        </authorList>
    </citation>
    <scope>NUCLEOTIDE SEQUENCE [LARGE SCALE GENOMIC DNA]</scope>
    <source>
        <strain evidence="15 16">TH019</strain>
    </source>
</reference>
<dbReference type="GO" id="GO:0005886">
    <property type="term" value="C:plasma membrane"/>
    <property type="evidence" value="ECO:0007669"/>
    <property type="project" value="UniProtKB-SubCell"/>
</dbReference>
<dbReference type="AlphaFoldDB" id="A0A255XLX5"/>
<evidence type="ECO:0000256" key="2">
    <source>
        <dbReference type="ARBA" id="ARBA00022448"/>
    </source>
</evidence>
<evidence type="ECO:0000256" key="4">
    <source>
        <dbReference type="ARBA" id="ARBA00022692"/>
    </source>
</evidence>
<keyword evidence="9" id="KW-0445">Lipid transport</keyword>
<keyword evidence="4 12" id="KW-0812">Transmembrane</keyword>
<feature type="transmembrane region" description="Helical" evidence="12">
    <location>
        <begin position="66"/>
        <end position="84"/>
    </location>
</feature>
<evidence type="ECO:0000259" key="13">
    <source>
        <dbReference type="PROSITE" id="PS50893"/>
    </source>
</evidence>
<gene>
    <name evidence="15" type="primary">msbA</name>
    <name evidence="15" type="ORF">CHR90_13375</name>
</gene>
<feature type="transmembrane region" description="Helical" evidence="12">
    <location>
        <begin position="168"/>
        <end position="186"/>
    </location>
</feature>
<dbReference type="NCBIfam" id="TIGR02203">
    <property type="entry name" value="MsbA_lipidA"/>
    <property type="match status" value="1"/>
</dbReference>
<evidence type="ECO:0000259" key="14">
    <source>
        <dbReference type="PROSITE" id="PS50929"/>
    </source>
</evidence>
<dbReference type="InterPro" id="IPR003439">
    <property type="entry name" value="ABC_transporter-like_ATP-bd"/>
</dbReference>
<dbReference type="PANTHER" id="PTHR43394:SF1">
    <property type="entry name" value="ATP-BINDING CASSETTE SUB-FAMILY B MEMBER 10, MITOCHONDRIAL"/>
    <property type="match status" value="1"/>
</dbReference>
<evidence type="ECO:0000256" key="3">
    <source>
        <dbReference type="ARBA" id="ARBA00022475"/>
    </source>
</evidence>
<dbReference type="RefSeq" id="WP_094409518.1">
    <property type="nucleotide sequence ID" value="NZ_BMJZ01000002.1"/>
</dbReference>
<evidence type="ECO:0000313" key="15">
    <source>
        <dbReference type="EMBL" id="OYQ17956.1"/>
    </source>
</evidence>
<dbReference type="InterPro" id="IPR027417">
    <property type="entry name" value="P-loop_NTPase"/>
</dbReference>
<keyword evidence="5" id="KW-0547">Nucleotide-binding</keyword>
<dbReference type="GO" id="GO:0034040">
    <property type="term" value="F:ATPase-coupled lipid transmembrane transporter activity"/>
    <property type="evidence" value="ECO:0007669"/>
    <property type="project" value="InterPro"/>
</dbReference>
<name>A0A255XLX5_9PROT</name>
<evidence type="ECO:0000256" key="1">
    <source>
        <dbReference type="ARBA" id="ARBA00004651"/>
    </source>
</evidence>
<dbReference type="EMBL" id="NOXS01000033">
    <property type="protein sequence ID" value="OYQ17956.1"/>
    <property type="molecule type" value="Genomic_DNA"/>
</dbReference>
<dbReference type="InterPro" id="IPR039421">
    <property type="entry name" value="Type_1_exporter"/>
</dbReference>
<evidence type="ECO:0000256" key="7">
    <source>
        <dbReference type="ARBA" id="ARBA00022967"/>
    </source>
</evidence>
<dbReference type="InterPro" id="IPR011917">
    <property type="entry name" value="ABC_transpr_lipidA"/>
</dbReference>
<dbReference type="OrthoDB" id="5288404at2"/>
<evidence type="ECO:0000256" key="6">
    <source>
        <dbReference type="ARBA" id="ARBA00022840"/>
    </source>
</evidence>
<dbReference type="FunFam" id="3.40.50.300:FF:000218">
    <property type="entry name" value="Multidrug ABC transporter ATP-binding protein"/>
    <property type="match status" value="1"/>
</dbReference>
<comment type="function">
    <text evidence="11">Part of an ABC transporter complex. Transmembrane domains (TMD) form a pore in the inner membrane and the ATP-binding domain (NBD) is responsible for energy generation.</text>
</comment>
<keyword evidence="16" id="KW-1185">Reference proteome</keyword>
<keyword evidence="8 12" id="KW-1133">Transmembrane helix</keyword>
<sequence>MSADRSVPPPSRALLMRLMREHVRPYWPRFLLAGLMMALVAATTAALAELIRPVLDGVFTDKDRGLLWQIGGLILATFLIKGVASYGESVVMNTTGQRIISDIQQRLFAHLVHADLAFFHAHPTGTLVSRFTNDVGLMRNLVSSTLTGLGKDALGVIFLVAVMIRQDWVLTLVAFVGFPTAILPIARLGKRMRKVSANTQTEMGQFTTLLEQVFMGARHVKSYAMEGYETGRAQSLIDRLHRLIAKASRVRAISSPVMETFGGVAIVAVILYGGSQVIDGTRTTGTFFSFITALLLAYEPIKRLANLNVAMQEGLAAADRVFALIDTPPAIADAPGAKPLQVTQGEIRFTGVRFHYTDPEAPQLDGLDLLIPAGKKVALVGPSGAGKSTVLNLIPRFYEVTAGDIRIDGQPIRDVTLASLRGAVGLVSQEVSLFDDSVRANIAYGRPDASEAEIIQAAKDAAAHEFILDLPQGYDTVVGEFGVKLSGGQRQRLSIARAMLKNAPILLLDEATSALDTESERLVQAALDRLMHGRTVLVIAHRLSTVVDADLIYVLDKGKVAEYGAHAGLLTQDGLYARLHALQFAEAPA</sequence>
<comment type="caution">
    <text evidence="15">The sequence shown here is derived from an EMBL/GenBank/DDBJ whole genome shotgun (WGS) entry which is preliminary data.</text>
</comment>
<dbReference type="InterPro" id="IPR036640">
    <property type="entry name" value="ABC1_TM_sf"/>
</dbReference>
<feature type="transmembrane region" description="Helical" evidence="12">
    <location>
        <begin position="252"/>
        <end position="274"/>
    </location>
</feature>
<dbReference type="Gene3D" id="3.40.50.300">
    <property type="entry name" value="P-loop containing nucleotide triphosphate hydrolases"/>
    <property type="match status" value="1"/>
</dbReference>
<accession>A0A255XLX5</accession>
<keyword evidence="2" id="KW-0813">Transport</keyword>
<dbReference type="GO" id="GO:0015421">
    <property type="term" value="F:ABC-type oligopeptide transporter activity"/>
    <property type="evidence" value="ECO:0007669"/>
    <property type="project" value="TreeGrafter"/>
</dbReference>
<comment type="subcellular location">
    <subcellularLocation>
        <location evidence="1">Cell membrane</location>
        <topology evidence="1">Multi-pass membrane protein</topology>
    </subcellularLocation>
</comment>
<keyword evidence="10 12" id="KW-0472">Membrane</keyword>
<evidence type="ECO:0000256" key="5">
    <source>
        <dbReference type="ARBA" id="ARBA00022741"/>
    </source>
</evidence>
<dbReference type="GO" id="GO:0016887">
    <property type="term" value="F:ATP hydrolysis activity"/>
    <property type="evidence" value="ECO:0007669"/>
    <property type="project" value="InterPro"/>
</dbReference>
<feature type="domain" description="ABC transmembrane type-1" evidence="14">
    <location>
        <begin position="31"/>
        <end position="313"/>
    </location>
</feature>
<dbReference type="PROSITE" id="PS50929">
    <property type="entry name" value="ABC_TM1F"/>
    <property type="match status" value="1"/>
</dbReference>
<evidence type="ECO:0000256" key="9">
    <source>
        <dbReference type="ARBA" id="ARBA00023055"/>
    </source>
</evidence>
<dbReference type="SUPFAM" id="SSF90123">
    <property type="entry name" value="ABC transporter transmembrane region"/>
    <property type="match status" value="1"/>
</dbReference>
<feature type="transmembrane region" description="Helical" evidence="12">
    <location>
        <begin position="140"/>
        <end position="162"/>
    </location>
</feature>
<feature type="domain" description="ABC transporter" evidence="13">
    <location>
        <begin position="347"/>
        <end position="582"/>
    </location>
</feature>
<dbReference type="SUPFAM" id="SSF52540">
    <property type="entry name" value="P-loop containing nucleoside triphosphate hydrolases"/>
    <property type="match status" value="1"/>
</dbReference>
<proteinExistence type="predicted"/>
<keyword evidence="7" id="KW-1278">Translocase</keyword>
<dbReference type="Gene3D" id="1.20.1560.10">
    <property type="entry name" value="ABC transporter type 1, transmembrane domain"/>
    <property type="match status" value="1"/>
</dbReference>
<dbReference type="Pfam" id="PF00005">
    <property type="entry name" value="ABC_tran"/>
    <property type="match status" value="1"/>
</dbReference>
<evidence type="ECO:0000313" key="16">
    <source>
        <dbReference type="Proteomes" id="UP000216361"/>
    </source>
</evidence>
<dbReference type="Proteomes" id="UP000216361">
    <property type="component" value="Unassembled WGS sequence"/>
</dbReference>
<evidence type="ECO:0000256" key="11">
    <source>
        <dbReference type="ARBA" id="ARBA00024725"/>
    </source>
</evidence>
<dbReference type="PANTHER" id="PTHR43394">
    <property type="entry name" value="ATP-DEPENDENT PERMEASE MDL1, MITOCHONDRIAL"/>
    <property type="match status" value="1"/>
</dbReference>
<dbReference type="InterPro" id="IPR011527">
    <property type="entry name" value="ABC1_TM_dom"/>
</dbReference>
<keyword evidence="3" id="KW-1003">Cell membrane</keyword>
<dbReference type="SMART" id="SM00382">
    <property type="entry name" value="AAA"/>
    <property type="match status" value="1"/>
</dbReference>
<dbReference type="PROSITE" id="PS00211">
    <property type="entry name" value="ABC_TRANSPORTER_1"/>
    <property type="match status" value="1"/>
</dbReference>
<dbReference type="PROSITE" id="PS50893">
    <property type="entry name" value="ABC_TRANSPORTER_2"/>
    <property type="match status" value="1"/>
</dbReference>
<evidence type="ECO:0000256" key="10">
    <source>
        <dbReference type="ARBA" id="ARBA00023136"/>
    </source>
</evidence>
<dbReference type="CDD" id="cd18552">
    <property type="entry name" value="ABC_6TM_MsbA_like"/>
    <property type="match status" value="1"/>
</dbReference>
<dbReference type="GO" id="GO:0005524">
    <property type="term" value="F:ATP binding"/>
    <property type="evidence" value="ECO:0007669"/>
    <property type="project" value="UniProtKB-KW"/>
</dbReference>
<evidence type="ECO:0000256" key="12">
    <source>
        <dbReference type="SAM" id="Phobius"/>
    </source>
</evidence>
<protein>
    <submittedName>
        <fullName evidence="15">Lipid A export permease/ATP-binding protein MsbA</fullName>
    </submittedName>
</protein>
<dbReference type="InterPro" id="IPR017871">
    <property type="entry name" value="ABC_transporter-like_CS"/>
</dbReference>
<organism evidence="15 16">
    <name type="scientific">Elstera cyanobacteriorum</name>
    <dbReference type="NCBI Taxonomy" id="2022747"/>
    <lineage>
        <taxon>Bacteria</taxon>
        <taxon>Pseudomonadati</taxon>
        <taxon>Pseudomonadota</taxon>
        <taxon>Alphaproteobacteria</taxon>
        <taxon>Rhodospirillales</taxon>
        <taxon>Rhodospirillaceae</taxon>
        <taxon>Elstera</taxon>
    </lineage>
</organism>
<dbReference type="InterPro" id="IPR003593">
    <property type="entry name" value="AAA+_ATPase"/>
</dbReference>
<dbReference type="Pfam" id="PF00664">
    <property type="entry name" value="ABC_membrane"/>
    <property type="match status" value="1"/>
</dbReference>